<evidence type="ECO:0000313" key="6">
    <source>
        <dbReference type="RefSeq" id="XP_030371656.1"/>
    </source>
</evidence>
<feature type="compositionally biased region" description="Basic residues" evidence="3">
    <location>
        <begin position="255"/>
        <end position="270"/>
    </location>
</feature>
<evidence type="ECO:0000256" key="2">
    <source>
        <dbReference type="PROSITE-ProRule" id="PRU00176"/>
    </source>
</evidence>
<dbReference type="RefSeq" id="XP_030371656.1">
    <property type="nucleotide sequence ID" value="XM_030515796.1"/>
</dbReference>
<name>A0A6J2T420_DROLE</name>
<dbReference type="AlphaFoldDB" id="A0A6J2T420"/>
<evidence type="ECO:0000256" key="3">
    <source>
        <dbReference type="SAM" id="MobiDB-lite"/>
    </source>
</evidence>
<accession>A0A6J2T420</accession>
<feature type="region of interest" description="Disordered" evidence="3">
    <location>
        <begin position="1"/>
        <end position="103"/>
    </location>
</feature>
<dbReference type="Gene3D" id="3.30.70.330">
    <property type="match status" value="1"/>
</dbReference>
<keyword evidence="1 2" id="KW-0694">RNA-binding</keyword>
<dbReference type="PANTHER" id="PTHR48034">
    <property type="entry name" value="TRANSFORMER-2 SEX-DETERMINING PROTEIN-RELATED"/>
    <property type="match status" value="1"/>
</dbReference>
<evidence type="ECO:0000313" key="5">
    <source>
        <dbReference type="Proteomes" id="UP000504634"/>
    </source>
</evidence>
<dbReference type="CDD" id="cd12363">
    <property type="entry name" value="RRM_TRA2"/>
    <property type="match status" value="1"/>
</dbReference>
<evidence type="ECO:0000256" key="1">
    <source>
        <dbReference type="ARBA" id="ARBA00022884"/>
    </source>
</evidence>
<dbReference type="OrthoDB" id="439808at2759"/>
<feature type="compositionally biased region" description="Basic and acidic residues" evidence="3">
    <location>
        <begin position="271"/>
        <end position="286"/>
    </location>
</feature>
<dbReference type="GeneID" id="115621950"/>
<organism evidence="5 6">
    <name type="scientific">Drosophila lebanonensis</name>
    <name type="common">Fruit fly</name>
    <name type="synonym">Scaptodrosophila lebanonensis</name>
    <dbReference type="NCBI Taxonomy" id="7225"/>
    <lineage>
        <taxon>Eukaryota</taxon>
        <taxon>Metazoa</taxon>
        <taxon>Ecdysozoa</taxon>
        <taxon>Arthropoda</taxon>
        <taxon>Hexapoda</taxon>
        <taxon>Insecta</taxon>
        <taxon>Pterygota</taxon>
        <taxon>Neoptera</taxon>
        <taxon>Endopterygota</taxon>
        <taxon>Diptera</taxon>
        <taxon>Brachycera</taxon>
        <taxon>Muscomorpha</taxon>
        <taxon>Ephydroidea</taxon>
        <taxon>Drosophilidae</taxon>
        <taxon>Scaptodrosophila</taxon>
    </lineage>
</organism>
<proteinExistence type="predicted"/>
<gene>
    <name evidence="6" type="primary">LOC115621950</name>
</gene>
<feature type="compositionally biased region" description="Basic and acidic residues" evidence="3">
    <location>
        <begin position="12"/>
        <end position="30"/>
    </location>
</feature>
<dbReference type="InterPro" id="IPR000504">
    <property type="entry name" value="RRM_dom"/>
</dbReference>
<reference evidence="6" key="1">
    <citation type="submission" date="2025-08" db="UniProtKB">
        <authorList>
            <consortium name="RefSeq"/>
        </authorList>
    </citation>
    <scope>IDENTIFICATION</scope>
    <source>
        <strain evidence="6">11010-0011.00</strain>
        <tissue evidence="6">Whole body</tissue>
    </source>
</reference>
<dbReference type="Proteomes" id="UP000504634">
    <property type="component" value="Unplaced"/>
</dbReference>
<dbReference type="PROSITE" id="PS50102">
    <property type="entry name" value="RRM"/>
    <property type="match status" value="1"/>
</dbReference>
<feature type="compositionally biased region" description="Basic and acidic residues" evidence="3">
    <location>
        <begin position="87"/>
        <end position="99"/>
    </location>
</feature>
<dbReference type="InterPro" id="IPR050441">
    <property type="entry name" value="RBM"/>
</dbReference>
<protein>
    <submittedName>
        <fullName evidence="6">Transformer-2 sex-determining protein-like</fullName>
    </submittedName>
</protein>
<feature type="region of interest" description="Disordered" evidence="3">
    <location>
        <begin position="242"/>
        <end position="286"/>
    </location>
</feature>
<dbReference type="SMART" id="SM00360">
    <property type="entry name" value="RRM"/>
    <property type="match status" value="1"/>
</dbReference>
<dbReference type="InterPro" id="IPR035979">
    <property type="entry name" value="RBD_domain_sf"/>
</dbReference>
<dbReference type="Pfam" id="PF00076">
    <property type="entry name" value="RRM_1"/>
    <property type="match status" value="1"/>
</dbReference>
<feature type="domain" description="RRM" evidence="4">
    <location>
        <begin position="111"/>
        <end position="189"/>
    </location>
</feature>
<dbReference type="GO" id="GO:0003723">
    <property type="term" value="F:RNA binding"/>
    <property type="evidence" value="ECO:0007669"/>
    <property type="project" value="UniProtKB-UniRule"/>
</dbReference>
<sequence>MSTSGPSNGHPVADKGDRGEPSLSNKRNDDNDSSSSSSASVSEADSSSSEGSSGASRASGSTTTRQLDMERRHSSQHHSHSRSFSESSERRLMSHDYQRVRQPQVRRQATRCIGVFGLSPYTTQHKVFELFRIFGPIERIEMIIDEYTHRFRGFCFIYFMNMNDARVAKDACTGMDVDERRIRVDYSIPQRPRTPTSGLFMDRRSGFNNRYRHHYGYSNGYSTSWRHRDYDALASPDDFHRRQRHGEHEHEYEHRHRQHHHKSSGHIRRSRSVETRSRGSRRESRQ</sequence>
<feature type="compositionally biased region" description="Low complexity" evidence="3">
    <location>
        <begin position="33"/>
        <end position="61"/>
    </location>
</feature>
<dbReference type="InterPro" id="IPR012677">
    <property type="entry name" value="Nucleotide-bd_a/b_plait_sf"/>
</dbReference>
<keyword evidence="5" id="KW-1185">Reference proteome</keyword>
<evidence type="ECO:0000259" key="4">
    <source>
        <dbReference type="PROSITE" id="PS50102"/>
    </source>
</evidence>
<dbReference type="SUPFAM" id="SSF54928">
    <property type="entry name" value="RNA-binding domain, RBD"/>
    <property type="match status" value="1"/>
</dbReference>